<dbReference type="GO" id="GO:0008270">
    <property type="term" value="F:zinc ion binding"/>
    <property type="evidence" value="ECO:0007669"/>
    <property type="project" value="InterPro"/>
</dbReference>
<comment type="similarity">
    <text evidence="2 7">Belongs to the peptidase M14 family.</text>
</comment>
<sequence length="270" mass="30701">SIQHYPNTAEAEELLDKFMIECPELMRKEELGESLEHRKIFAYVLTKKDTPVGEAKPRLMVTSLMHSREPGSMLVWWNFYAANLTVANMYSGDVIQTRGRADAQCGVDGRVERRSESSTRAAQPPADLVQAGGLAVSLYAIGRLCEDYKKGTDPRTVYLLDTREIWIVPIVNPDGYKVVEDPTMRDVRKNRRDTCPMNPVKSGVDLNRNFGYKWSGQYPKCSEEYAGEGPFSEPETQALKRMVEERDFKIALNFHSYGTMLTYPFNHANT</sequence>
<dbReference type="GO" id="GO:0006508">
    <property type="term" value="P:proteolysis"/>
    <property type="evidence" value="ECO:0007669"/>
    <property type="project" value="InterPro"/>
</dbReference>
<dbReference type="EMBL" id="JABANM010027096">
    <property type="protein sequence ID" value="KAF4711880.1"/>
    <property type="molecule type" value="Genomic_DNA"/>
</dbReference>
<gene>
    <name evidence="9" type="ORF">FOZ62_002774</name>
</gene>
<dbReference type="PROSITE" id="PS52035">
    <property type="entry name" value="PEPTIDASE_M14"/>
    <property type="match status" value="1"/>
</dbReference>
<evidence type="ECO:0000256" key="6">
    <source>
        <dbReference type="ARBA" id="ARBA00023049"/>
    </source>
</evidence>
<keyword evidence="3" id="KW-0645">Protease</keyword>
<keyword evidence="6" id="KW-0482">Metalloprotease</keyword>
<proteinExistence type="inferred from homology"/>
<comment type="caution">
    <text evidence="7">Lacks conserved residue(s) required for the propagation of feature annotation.</text>
</comment>
<dbReference type="SMART" id="SM00631">
    <property type="entry name" value="Zn_pept"/>
    <property type="match status" value="1"/>
</dbReference>
<evidence type="ECO:0000256" key="1">
    <source>
        <dbReference type="ARBA" id="ARBA00001947"/>
    </source>
</evidence>
<comment type="caution">
    <text evidence="9">The sequence shown here is derived from an EMBL/GenBank/DDBJ whole genome shotgun (WGS) entry which is preliminary data.</text>
</comment>
<evidence type="ECO:0000313" key="9">
    <source>
        <dbReference type="EMBL" id="KAF4711880.1"/>
    </source>
</evidence>
<evidence type="ECO:0000256" key="7">
    <source>
        <dbReference type="PROSITE-ProRule" id="PRU01379"/>
    </source>
</evidence>
<feature type="non-terminal residue" evidence="9">
    <location>
        <position position="270"/>
    </location>
</feature>
<dbReference type="GO" id="GO:0005615">
    <property type="term" value="C:extracellular space"/>
    <property type="evidence" value="ECO:0007669"/>
    <property type="project" value="TreeGrafter"/>
</dbReference>
<feature type="non-terminal residue" evidence="9">
    <location>
        <position position="1"/>
    </location>
</feature>
<dbReference type="GO" id="GO:0004181">
    <property type="term" value="F:metallocarboxypeptidase activity"/>
    <property type="evidence" value="ECO:0007669"/>
    <property type="project" value="InterPro"/>
</dbReference>
<keyword evidence="5" id="KW-0862">Zinc</keyword>
<organism evidence="9 10">
    <name type="scientific">Perkinsus olseni</name>
    <name type="common">Perkinsus atlanticus</name>
    <dbReference type="NCBI Taxonomy" id="32597"/>
    <lineage>
        <taxon>Eukaryota</taxon>
        <taxon>Sar</taxon>
        <taxon>Alveolata</taxon>
        <taxon>Perkinsozoa</taxon>
        <taxon>Perkinsea</taxon>
        <taxon>Perkinsida</taxon>
        <taxon>Perkinsidae</taxon>
        <taxon>Perkinsus</taxon>
    </lineage>
</organism>
<dbReference type="Proteomes" id="UP000574390">
    <property type="component" value="Unassembled WGS sequence"/>
</dbReference>
<dbReference type="SUPFAM" id="SSF53187">
    <property type="entry name" value="Zn-dependent exopeptidases"/>
    <property type="match status" value="2"/>
</dbReference>
<evidence type="ECO:0000256" key="3">
    <source>
        <dbReference type="ARBA" id="ARBA00022670"/>
    </source>
</evidence>
<dbReference type="PANTHER" id="PTHR11705:SF143">
    <property type="entry name" value="SLL0236 PROTEIN"/>
    <property type="match status" value="1"/>
</dbReference>
<comment type="cofactor">
    <cofactor evidence="1">
        <name>Zn(2+)</name>
        <dbReference type="ChEBI" id="CHEBI:29105"/>
    </cofactor>
</comment>
<evidence type="ECO:0000259" key="8">
    <source>
        <dbReference type="PROSITE" id="PS52035"/>
    </source>
</evidence>
<evidence type="ECO:0000256" key="2">
    <source>
        <dbReference type="ARBA" id="ARBA00005988"/>
    </source>
</evidence>
<dbReference type="AlphaFoldDB" id="A0A7J6QX16"/>
<dbReference type="Gene3D" id="3.40.630.10">
    <property type="entry name" value="Zn peptidases"/>
    <property type="match status" value="1"/>
</dbReference>
<evidence type="ECO:0000256" key="5">
    <source>
        <dbReference type="ARBA" id="ARBA00022833"/>
    </source>
</evidence>
<dbReference type="PANTHER" id="PTHR11705">
    <property type="entry name" value="PROTEASE FAMILY M14 CARBOXYPEPTIDASE A,B"/>
    <property type="match status" value="1"/>
</dbReference>
<dbReference type="Pfam" id="PF00246">
    <property type="entry name" value="Peptidase_M14"/>
    <property type="match status" value="2"/>
</dbReference>
<accession>A0A7J6QX16</accession>
<reference evidence="9 10" key="1">
    <citation type="submission" date="2020-04" db="EMBL/GenBank/DDBJ databases">
        <title>Perkinsus olseni comparative genomics.</title>
        <authorList>
            <person name="Bogema D.R."/>
        </authorList>
    </citation>
    <scope>NUCLEOTIDE SEQUENCE [LARGE SCALE GENOMIC DNA]</scope>
    <source>
        <strain evidence="9">ATCC PRA-205</strain>
    </source>
</reference>
<dbReference type="PRINTS" id="PR00765">
    <property type="entry name" value="CRBOXYPTASEA"/>
</dbReference>
<keyword evidence="4" id="KW-0378">Hydrolase</keyword>
<evidence type="ECO:0000256" key="4">
    <source>
        <dbReference type="ARBA" id="ARBA00022801"/>
    </source>
</evidence>
<evidence type="ECO:0000313" key="10">
    <source>
        <dbReference type="Proteomes" id="UP000574390"/>
    </source>
</evidence>
<name>A0A7J6QX16_PEROL</name>
<dbReference type="InterPro" id="IPR000834">
    <property type="entry name" value="Peptidase_M14"/>
</dbReference>
<feature type="domain" description="Peptidase M14" evidence="8">
    <location>
        <begin position="3"/>
        <end position="270"/>
    </location>
</feature>
<protein>
    <recommendedName>
        <fullName evidence="8">Peptidase M14 domain-containing protein</fullName>
    </recommendedName>
</protein>